<comment type="caution">
    <text evidence="2">The sequence shown here is derived from an EMBL/GenBank/DDBJ whole genome shotgun (WGS) entry which is preliminary data.</text>
</comment>
<feature type="transmembrane region" description="Helical" evidence="1">
    <location>
        <begin position="34"/>
        <end position="53"/>
    </location>
</feature>
<accession>A0ABQ6IWB2</accession>
<keyword evidence="1" id="KW-0812">Transmembrane</keyword>
<sequence length="62" mass="6775">MSVVIQILAAIFVAEISMKHLPAEVRAQGWTPTAYAMVGVCLAIVGVVLWSMVRQHRRARAA</sequence>
<evidence type="ECO:0000256" key="1">
    <source>
        <dbReference type="SAM" id="Phobius"/>
    </source>
</evidence>
<evidence type="ECO:0000313" key="2">
    <source>
        <dbReference type="EMBL" id="GMA41706.1"/>
    </source>
</evidence>
<keyword evidence="3" id="KW-1185">Reference proteome</keyword>
<keyword evidence="1" id="KW-1133">Transmembrane helix</keyword>
<keyword evidence="1" id="KW-0472">Membrane</keyword>
<gene>
    <name evidence="2" type="ORF">GCM10025883_37510</name>
</gene>
<dbReference type="EMBL" id="BSUO01000001">
    <property type="protein sequence ID" value="GMA41706.1"/>
    <property type="molecule type" value="Genomic_DNA"/>
</dbReference>
<protein>
    <submittedName>
        <fullName evidence="2">Uncharacterized protein</fullName>
    </submittedName>
</protein>
<evidence type="ECO:0000313" key="3">
    <source>
        <dbReference type="Proteomes" id="UP001157126"/>
    </source>
</evidence>
<dbReference type="Proteomes" id="UP001157126">
    <property type="component" value="Unassembled WGS sequence"/>
</dbReference>
<proteinExistence type="predicted"/>
<reference evidence="3" key="1">
    <citation type="journal article" date="2019" name="Int. J. Syst. Evol. Microbiol.">
        <title>The Global Catalogue of Microorganisms (GCM) 10K type strain sequencing project: providing services to taxonomists for standard genome sequencing and annotation.</title>
        <authorList>
            <consortium name="The Broad Institute Genomics Platform"/>
            <consortium name="The Broad Institute Genome Sequencing Center for Infectious Disease"/>
            <person name="Wu L."/>
            <person name="Ma J."/>
        </authorList>
    </citation>
    <scope>NUCLEOTIDE SEQUENCE [LARGE SCALE GENOMIC DNA]</scope>
    <source>
        <strain evidence="3">NBRC 113072</strain>
    </source>
</reference>
<name>A0ABQ6IWB2_9MICO</name>
<organism evidence="2 3">
    <name type="scientific">Mobilicoccus caccae</name>
    <dbReference type="NCBI Taxonomy" id="1859295"/>
    <lineage>
        <taxon>Bacteria</taxon>
        <taxon>Bacillati</taxon>
        <taxon>Actinomycetota</taxon>
        <taxon>Actinomycetes</taxon>
        <taxon>Micrococcales</taxon>
        <taxon>Dermatophilaceae</taxon>
        <taxon>Mobilicoccus</taxon>
    </lineage>
</organism>